<feature type="transmembrane region" description="Helical" evidence="2">
    <location>
        <begin position="128"/>
        <end position="150"/>
    </location>
</feature>
<keyword evidence="2" id="KW-1133">Transmembrane helix</keyword>
<dbReference type="SUPFAM" id="SSF141868">
    <property type="entry name" value="EAL domain-like"/>
    <property type="match status" value="1"/>
</dbReference>
<dbReference type="PANTHER" id="PTHR44757:SF2">
    <property type="entry name" value="BIOFILM ARCHITECTURE MAINTENANCE PROTEIN MBAA"/>
    <property type="match status" value="1"/>
</dbReference>
<comment type="caution">
    <text evidence="5">The sequence shown here is derived from an EMBL/GenBank/DDBJ whole genome shotgun (WGS) entry which is preliminary data.</text>
</comment>
<dbReference type="RefSeq" id="WP_252111891.1">
    <property type="nucleotide sequence ID" value="NZ_JAMSHT010000001.1"/>
</dbReference>
<dbReference type="Gene3D" id="3.30.450.20">
    <property type="entry name" value="PAS domain"/>
    <property type="match status" value="1"/>
</dbReference>
<dbReference type="SMART" id="SM00267">
    <property type="entry name" value="GGDEF"/>
    <property type="match status" value="1"/>
</dbReference>
<dbReference type="InterPro" id="IPR043128">
    <property type="entry name" value="Rev_trsase/Diguanyl_cyclase"/>
</dbReference>
<dbReference type="PANTHER" id="PTHR44757">
    <property type="entry name" value="DIGUANYLATE CYCLASE DGCP"/>
    <property type="match status" value="1"/>
</dbReference>
<reference evidence="5" key="1">
    <citation type="submission" date="2022-06" db="EMBL/GenBank/DDBJ databases">
        <title>Sphingomicrobium sedimins sp. nov., a marine bacterium isolated from tidal flat.</title>
        <authorList>
            <person name="Kim C.-H."/>
            <person name="Yoo Y."/>
            <person name="Kim J.-J."/>
        </authorList>
    </citation>
    <scope>NUCLEOTIDE SEQUENCE</scope>
    <source>
        <strain evidence="5">GRR-S6-50</strain>
    </source>
</reference>
<sequence length="801" mass="87572">MRKVKWGAEALSEDQQQPSKRVIEPVTPRARQNVFSLRDMLTLGKGSTAVVDAVRQHQVDHFTQIGPRVILGNFMIAMVMGLIVLPYVPDWQVGAWLALCLVGAGIQARRHLRLHRDRDYRRRKPATFSSATFGTALTSVLWLPVALWWFPELPQLQQLVIVGLGVVVMSTGAFLLVYVPPAALVYTAILTLCGLVIAGYVGSPEIAALVLFFSIALTTASLFIAHELFVQTKSRIQLAEMGELVDLLRELDAPGSGGLWELDNELRFTKVSDSLAFAVGKTPDSIAGLLVFKLMDPDGRFVNMSSGMRSLFGHFRASEPFRDVVVPQVYTDRWWSLSGNPFFDEDGKLLGWKGVASDVTESRTANADAMGAARSDPLTGIANRLLIRELLEEVLLGDHDDRKGCGLLLVDLDRFKLVNDTLGHAIGDKLLCEIAERLEAVVEEDGHVGRLGGDEFAVIWKGKTDRYTLSGLAERIISEVSRTVTIGAANINVGATIGIAIGRADSEREDQLMRLADLALYSAKSNGRGSYAFYERAMLEAAEDHRLLENDVRHALKNKDMKLAYQPIVDGETGELVGREALLRWHHPTRGDIAPDRFIPIIEDAGLIHQIGDWVIREACEEAQRWDEKVPVAVNISAAQLTGAGLAKTVVNALAVSGLHPNRLELEVTESVFLGDDPETLSSIERLRGLGVRMVLDDFGKGYSSFGYLGRAHFSKIKIDKSFVRGAAGGDQQCVAIVNAILALADGLGIETTAEGVETEAQADIMRDLGVGSLQGFLFGQPTFLGENVVNIGDHRRDIVA</sequence>
<feature type="transmembrane region" description="Helical" evidence="2">
    <location>
        <begin position="183"/>
        <end position="200"/>
    </location>
</feature>
<dbReference type="InterPro" id="IPR013656">
    <property type="entry name" value="PAS_4"/>
</dbReference>
<dbReference type="Proteomes" id="UP001155128">
    <property type="component" value="Unassembled WGS sequence"/>
</dbReference>
<dbReference type="CDD" id="cd01949">
    <property type="entry name" value="GGDEF"/>
    <property type="match status" value="1"/>
</dbReference>
<proteinExistence type="predicted"/>
<evidence type="ECO:0000256" key="2">
    <source>
        <dbReference type="SAM" id="Phobius"/>
    </source>
</evidence>
<dbReference type="AlphaFoldDB" id="A0A9X2J1C0"/>
<dbReference type="InterPro" id="IPR035919">
    <property type="entry name" value="EAL_sf"/>
</dbReference>
<dbReference type="CDD" id="cd01948">
    <property type="entry name" value="EAL"/>
    <property type="match status" value="1"/>
</dbReference>
<feature type="transmembrane region" description="Helical" evidence="2">
    <location>
        <begin position="65"/>
        <end position="85"/>
    </location>
</feature>
<name>A0A9X2J1C0_9SPHN</name>
<dbReference type="InterPro" id="IPR035965">
    <property type="entry name" value="PAS-like_dom_sf"/>
</dbReference>
<accession>A0A9X2J1C0</accession>
<evidence type="ECO:0000313" key="5">
    <source>
        <dbReference type="EMBL" id="MCM8556569.1"/>
    </source>
</evidence>
<dbReference type="Gene3D" id="3.20.20.450">
    <property type="entry name" value="EAL domain"/>
    <property type="match status" value="1"/>
</dbReference>
<dbReference type="SUPFAM" id="SSF55785">
    <property type="entry name" value="PYP-like sensor domain (PAS domain)"/>
    <property type="match status" value="1"/>
</dbReference>
<dbReference type="Pfam" id="PF08448">
    <property type="entry name" value="PAS_4"/>
    <property type="match status" value="1"/>
</dbReference>
<dbReference type="PROSITE" id="PS50887">
    <property type="entry name" value="GGDEF"/>
    <property type="match status" value="1"/>
</dbReference>
<dbReference type="PROSITE" id="PS50883">
    <property type="entry name" value="EAL"/>
    <property type="match status" value="1"/>
</dbReference>
<keyword evidence="2" id="KW-0472">Membrane</keyword>
<dbReference type="Gene3D" id="3.30.70.270">
    <property type="match status" value="1"/>
</dbReference>
<feature type="domain" description="EAL" evidence="3">
    <location>
        <begin position="545"/>
        <end position="796"/>
    </location>
</feature>
<dbReference type="InterPro" id="IPR000160">
    <property type="entry name" value="GGDEF_dom"/>
</dbReference>
<organism evidence="5 6">
    <name type="scientific">Sphingomicrobium sediminis</name>
    <dbReference type="NCBI Taxonomy" id="2950949"/>
    <lineage>
        <taxon>Bacteria</taxon>
        <taxon>Pseudomonadati</taxon>
        <taxon>Pseudomonadota</taxon>
        <taxon>Alphaproteobacteria</taxon>
        <taxon>Sphingomonadales</taxon>
        <taxon>Sphingomonadaceae</taxon>
        <taxon>Sphingomicrobium</taxon>
    </lineage>
</organism>
<dbReference type="Pfam" id="PF00563">
    <property type="entry name" value="EAL"/>
    <property type="match status" value="1"/>
</dbReference>
<feature type="transmembrane region" description="Helical" evidence="2">
    <location>
        <begin position="206"/>
        <end position="225"/>
    </location>
</feature>
<dbReference type="EMBL" id="JAMSHT010000001">
    <property type="protein sequence ID" value="MCM8556569.1"/>
    <property type="molecule type" value="Genomic_DNA"/>
</dbReference>
<dbReference type="SUPFAM" id="SSF55073">
    <property type="entry name" value="Nucleotide cyclase"/>
    <property type="match status" value="1"/>
</dbReference>
<evidence type="ECO:0000259" key="4">
    <source>
        <dbReference type="PROSITE" id="PS50887"/>
    </source>
</evidence>
<dbReference type="NCBIfam" id="TIGR00254">
    <property type="entry name" value="GGDEF"/>
    <property type="match status" value="1"/>
</dbReference>
<protein>
    <submittedName>
        <fullName evidence="5">EAL domain-containing protein</fullName>
    </submittedName>
</protein>
<feature type="domain" description="GGDEF" evidence="4">
    <location>
        <begin position="403"/>
        <end position="536"/>
    </location>
</feature>
<evidence type="ECO:0000313" key="6">
    <source>
        <dbReference type="Proteomes" id="UP001155128"/>
    </source>
</evidence>
<dbReference type="InterPro" id="IPR001633">
    <property type="entry name" value="EAL_dom"/>
</dbReference>
<evidence type="ECO:0000256" key="1">
    <source>
        <dbReference type="SAM" id="MobiDB-lite"/>
    </source>
</evidence>
<evidence type="ECO:0000259" key="3">
    <source>
        <dbReference type="PROSITE" id="PS50883"/>
    </source>
</evidence>
<feature type="region of interest" description="Disordered" evidence="1">
    <location>
        <begin position="1"/>
        <end position="20"/>
    </location>
</feature>
<dbReference type="SMART" id="SM00052">
    <property type="entry name" value="EAL"/>
    <property type="match status" value="1"/>
</dbReference>
<keyword evidence="2" id="KW-0812">Transmembrane</keyword>
<gene>
    <name evidence="5" type="ORF">NDO55_01880</name>
</gene>
<feature type="transmembrane region" description="Helical" evidence="2">
    <location>
        <begin position="91"/>
        <end position="108"/>
    </location>
</feature>
<keyword evidence="6" id="KW-1185">Reference proteome</keyword>
<dbReference type="Pfam" id="PF00990">
    <property type="entry name" value="GGDEF"/>
    <property type="match status" value="1"/>
</dbReference>
<dbReference type="InterPro" id="IPR052155">
    <property type="entry name" value="Biofilm_reg_signaling"/>
</dbReference>
<dbReference type="InterPro" id="IPR029787">
    <property type="entry name" value="Nucleotide_cyclase"/>
</dbReference>